<evidence type="ECO:0000313" key="10">
    <source>
        <dbReference type="EMBL" id="PJF36626.1"/>
    </source>
</evidence>
<dbReference type="GO" id="GO:0016407">
    <property type="term" value="F:acetyltransferase activity"/>
    <property type="evidence" value="ECO:0007669"/>
    <property type="project" value="TreeGrafter"/>
</dbReference>
<sequence length="435" mass="46067">MPTNVIMPQLGESVVEGTLSRWLKQVGERVEEFEPIAEVTTDKVDTEIPAPASGVVLAIYVAEGQTVERGTLLAVIGEPDEPVAATPSATPAQKHVTAPEPKPAQASPSAQRYSPVVARMAAEHNIDLTRIRGTGLGGRVTKKDVEAYLAAQKQPAAELAPWEQPGGGDLFKPTDEIFAAANAKPAASAPPPSAAPTQAPPSAALSGTLLPHSAMRRAIAKHMVESKLHTAPHVTTVFEVDMTRTMAHWKANEANFAAQGVRLTLTAYFVAAVVRAAQAQPILNSRWTDDGLFVPKVVNVGMAVALEDGLIVPVIKNAQDLNLIGLARQVTDLAARARAKQLKPDDLQGGTITLTNHGVSGSLLATPIINQPQSAIVGVGAVTKRPVVITDAEGNDLLAIRPMLYATLTFDHRVADGALGDAFMRVFKETLENWQ</sequence>
<evidence type="ECO:0000259" key="8">
    <source>
        <dbReference type="PROSITE" id="PS50968"/>
    </source>
</evidence>
<reference evidence="10 11" key="1">
    <citation type="submission" date="2017-11" db="EMBL/GenBank/DDBJ databases">
        <title>Evolution of Phototrophy in the Chloroflexi Phylum Driven by Horizontal Gene Transfer.</title>
        <authorList>
            <person name="Ward L.M."/>
            <person name="Hemp J."/>
            <person name="Shih P.M."/>
            <person name="Mcglynn S.E."/>
            <person name="Fischer W."/>
        </authorList>
    </citation>
    <scope>NUCLEOTIDE SEQUENCE [LARGE SCALE GENOMIC DNA]</scope>
    <source>
        <strain evidence="10">JP3_13</strain>
    </source>
</reference>
<dbReference type="InterPro" id="IPR050743">
    <property type="entry name" value="2-oxoacid_DH_E2_comp"/>
</dbReference>
<dbReference type="EMBL" id="PGTM01000041">
    <property type="protein sequence ID" value="PJF36626.1"/>
    <property type="molecule type" value="Genomic_DNA"/>
</dbReference>
<feature type="region of interest" description="Disordered" evidence="7">
    <location>
        <begin position="83"/>
        <end position="109"/>
    </location>
</feature>
<protein>
    <recommendedName>
        <fullName evidence="6">Dihydrolipoamide acetyltransferase component of pyruvate dehydrogenase complex</fullName>
        <ecNumber evidence="6">2.3.1.-</ecNumber>
    </recommendedName>
</protein>
<dbReference type="PROSITE" id="PS00189">
    <property type="entry name" value="LIPOYL"/>
    <property type="match status" value="1"/>
</dbReference>
<dbReference type="InterPro" id="IPR004167">
    <property type="entry name" value="PSBD"/>
</dbReference>
<dbReference type="GO" id="GO:0005737">
    <property type="term" value="C:cytoplasm"/>
    <property type="evidence" value="ECO:0007669"/>
    <property type="project" value="TreeGrafter"/>
</dbReference>
<evidence type="ECO:0000256" key="7">
    <source>
        <dbReference type="SAM" id="MobiDB-lite"/>
    </source>
</evidence>
<comment type="similarity">
    <text evidence="2 6">Belongs to the 2-oxoacid dehydrogenase family.</text>
</comment>
<dbReference type="InterPro" id="IPR003016">
    <property type="entry name" value="2-oxoA_DH_lipoyl-BS"/>
</dbReference>
<organism evidence="10 11">
    <name type="scientific">Candidatus Thermofonsia Clade 1 bacterium</name>
    <dbReference type="NCBI Taxonomy" id="2364210"/>
    <lineage>
        <taxon>Bacteria</taxon>
        <taxon>Bacillati</taxon>
        <taxon>Chloroflexota</taxon>
        <taxon>Candidatus Thermofontia</taxon>
        <taxon>Candidatus Thermofonsia Clade 1</taxon>
    </lineage>
</organism>
<dbReference type="Pfam" id="PF00198">
    <property type="entry name" value="2-oxoacid_dh"/>
    <property type="match status" value="1"/>
</dbReference>
<comment type="cofactor">
    <cofactor evidence="1 6">
        <name>(R)-lipoate</name>
        <dbReference type="ChEBI" id="CHEBI:83088"/>
    </cofactor>
</comment>
<accession>A0A2M8PGG4</accession>
<gene>
    <name evidence="10" type="ORF">CUN49_04505</name>
</gene>
<dbReference type="PANTHER" id="PTHR43178:SF5">
    <property type="entry name" value="LIPOAMIDE ACYLTRANSFERASE COMPONENT OF BRANCHED-CHAIN ALPHA-KETO ACID DEHYDROGENASE COMPLEX, MITOCHONDRIAL"/>
    <property type="match status" value="1"/>
</dbReference>
<evidence type="ECO:0000256" key="1">
    <source>
        <dbReference type="ARBA" id="ARBA00001938"/>
    </source>
</evidence>
<dbReference type="CDD" id="cd06849">
    <property type="entry name" value="lipoyl_domain"/>
    <property type="match status" value="1"/>
</dbReference>
<evidence type="ECO:0000256" key="2">
    <source>
        <dbReference type="ARBA" id="ARBA00007317"/>
    </source>
</evidence>
<dbReference type="Gene3D" id="2.40.50.100">
    <property type="match status" value="1"/>
</dbReference>
<feature type="region of interest" description="Disordered" evidence="7">
    <location>
        <begin position="154"/>
        <end position="173"/>
    </location>
</feature>
<evidence type="ECO:0000313" key="11">
    <source>
        <dbReference type="Proteomes" id="UP000229681"/>
    </source>
</evidence>
<dbReference type="PROSITE" id="PS50968">
    <property type="entry name" value="BIOTINYL_LIPOYL"/>
    <property type="match status" value="1"/>
</dbReference>
<feature type="domain" description="Peripheral subunit-binding (PSBD)" evidence="9">
    <location>
        <begin position="112"/>
        <end position="149"/>
    </location>
</feature>
<comment type="caution">
    <text evidence="10">The sequence shown here is derived from an EMBL/GenBank/DDBJ whole genome shotgun (WGS) entry which is preliminary data.</text>
</comment>
<evidence type="ECO:0000256" key="6">
    <source>
        <dbReference type="RuleBase" id="RU003423"/>
    </source>
</evidence>
<evidence type="ECO:0000256" key="3">
    <source>
        <dbReference type="ARBA" id="ARBA00022679"/>
    </source>
</evidence>
<dbReference type="Gene3D" id="4.10.320.10">
    <property type="entry name" value="E3-binding domain"/>
    <property type="match status" value="1"/>
</dbReference>
<dbReference type="PANTHER" id="PTHR43178">
    <property type="entry name" value="DIHYDROLIPOAMIDE ACETYLTRANSFERASE COMPONENT OF PYRUVATE DEHYDROGENASE COMPLEX"/>
    <property type="match status" value="1"/>
</dbReference>
<proteinExistence type="inferred from homology"/>
<dbReference type="Pfam" id="PF02817">
    <property type="entry name" value="E3_binding"/>
    <property type="match status" value="1"/>
</dbReference>
<evidence type="ECO:0000256" key="5">
    <source>
        <dbReference type="ARBA" id="ARBA00023315"/>
    </source>
</evidence>
<name>A0A2M8PGG4_9CHLR</name>
<dbReference type="InterPro" id="IPR001078">
    <property type="entry name" value="2-oxoacid_DH_actylTfrase"/>
</dbReference>
<feature type="domain" description="Lipoyl-binding" evidence="8">
    <location>
        <begin position="2"/>
        <end position="77"/>
    </location>
</feature>
<keyword evidence="5 6" id="KW-0012">Acyltransferase</keyword>
<dbReference type="EC" id="2.3.1.-" evidence="6"/>
<feature type="region of interest" description="Disordered" evidence="7">
    <location>
        <begin position="183"/>
        <end position="206"/>
    </location>
</feature>
<dbReference type="Pfam" id="PF00364">
    <property type="entry name" value="Biotin_lipoyl"/>
    <property type="match status" value="1"/>
</dbReference>
<dbReference type="Proteomes" id="UP000229681">
    <property type="component" value="Unassembled WGS sequence"/>
</dbReference>
<feature type="compositionally biased region" description="Low complexity" evidence="7">
    <location>
        <begin position="195"/>
        <end position="204"/>
    </location>
</feature>
<dbReference type="InterPro" id="IPR023213">
    <property type="entry name" value="CAT-like_dom_sf"/>
</dbReference>
<dbReference type="InterPro" id="IPR036625">
    <property type="entry name" value="E3-bd_dom_sf"/>
</dbReference>
<keyword evidence="4 6" id="KW-0450">Lipoyl</keyword>
<evidence type="ECO:0000259" key="9">
    <source>
        <dbReference type="PROSITE" id="PS51826"/>
    </source>
</evidence>
<dbReference type="GO" id="GO:0031405">
    <property type="term" value="F:lipoic acid binding"/>
    <property type="evidence" value="ECO:0007669"/>
    <property type="project" value="TreeGrafter"/>
</dbReference>
<dbReference type="SUPFAM" id="SSF52777">
    <property type="entry name" value="CoA-dependent acyltransferases"/>
    <property type="match status" value="1"/>
</dbReference>
<dbReference type="PROSITE" id="PS51826">
    <property type="entry name" value="PSBD"/>
    <property type="match status" value="1"/>
</dbReference>
<keyword evidence="3 6" id="KW-0808">Transferase</keyword>
<dbReference type="SUPFAM" id="SSF47005">
    <property type="entry name" value="Peripheral subunit-binding domain of 2-oxo acid dehydrogenase complex"/>
    <property type="match status" value="1"/>
</dbReference>
<dbReference type="InterPro" id="IPR011053">
    <property type="entry name" value="Single_hybrid_motif"/>
</dbReference>
<dbReference type="Gene3D" id="3.30.559.10">
    <property type="entry name" value="Chloramphenicol acetyltransferase-like domain"/>
    <property type="match status" value="1"/>
</dbReference>
<dbReference type="AlphaFoldDB" id="A0A2M8PGG4"/>
<evidence type="ECO:0000256" key="4">
    <source>
        <dbReference type="ARBA" id="ARBA00022823"/>
    </source>
</evidence>
<dbReference type="SUPFAM" id="SSF51230">
    <property type="entry name" value="Single hybrid motif"/>
    <property type="match status" value="1"/>
</dbReference>
<dbReference type="InterPro" id="IPR000089">
    <property type="entry name" value="Biotin_lipoyl"/>
</dbReference>